<keyword evidence="1" id="KW-0067">ATP-binding</keyword>
<feature type="non-terminal residue" evidence="1">
    <location>
        <position position="47"/>
    </location>
</feature>
<dbReference type="Gene3D" id="3.40.50.300">
    <property type="entry name" value="P-loop containing nucleotide triphosphate hydrolases"/>
    <property type="match status" value="1"/>
</dbReference>
<protein>
    <submittedName>
        <fullName evidence="1">ATP-binding cassette domain-containing protein</fullName>
    </submittedName>
</protein>
<dbReference type="EMBL" id="RQTF01000230">
    <property type="protein sequence ID" value="RZI06188.1"/>
    <property type="molecule type" value="Genomic_DNA"/>
</dbReference>
<dbReference type="InterPro" id="IPR027417">
    <property type="entry name" value="P-loop_NTPase"/>
</dbReference>
<dbReference type="AlphaFoldDB" id="A0AB37XS51"/>
<organism evidence="1 2">
    <name type="scientific">Staphylococcus aureus</name>
    <dbReference type="NCBI Taxonomy" id="1280"/>
    <lineage>
        <taxon>Bacteria</taxon>
        <taxon>Bacillati</taxon>
        <taxon>Bacillota</taxon>
        <taxon>Bacilli</taxon>
        <taxon>Bacillales</taxon>
        <taxon>Staphylococcaceae</taxon>
        <taxon>Staphylococcus</taxon>
    </lineage>
</organism>
<keyword evidence="1" id="KW-0547">Nucleotide-binding</keyword>
<dbReference type="GO" id="GO:0005524">
    <property type="term" value="F:ATP binding"/>
    <property type="evidence" value="ECO:0007669"/>
    <property type="project" value="UniProtKB-KW"/>
</dbReference>
<dbReference type="CDD" id="cd00267">
    <property type="entry name" value="ABC_ATPase"/>
    <property type="match status" value="1"/>
</dbReference>
<sequence length="47" mass="5309">MKLNNYSLKVKNKQLVDNCDLNFYLGQINHIVGKNGVGKSLLAKDFL</sequence>
<proteinExistence type="predicted"/>
<evidence type="ECO:0000313" key="1">
    <source>
        <dbReference type="EMBL" id="RZI06188.1"/>
    </source>
</evidence>
<evidence type="ECO:0000313" key="2">
    <source>
        <dbReference type="Proteomes" id="UP000294017"/>
    </source>
</evidence>
<dbReference type="SUPFAM" id="SSF52540">
    <property type="entry name" value="P-loop containing nucleoside triphosphate hydrolases"/>
    <property type="match status" value="1"/>
</dbReference>
<comment type="caution">
    <text evidence="1">The sequence shown here is derived from an EMBL/GenBank/DDBJ whole genome shotgun (WGS) entry which is preliminary data.</text>
</comment>
<name>A0AB37XS51_STAAU</name>
<dbReference type="Proteomes" id="UP000294017">
    <property type="component" value="Unassembled WGS sequence"/>
</dbReference>
<dbReference type="RefSeq" id="WP_130136517.1">
    <property type="nucleotide sequence ID" value="NZ_JAMJHZ010000084.1"/>
</dbReference>
<reference evidence="1 2" key="1">
    <citation type="submission" date="2018-11" db="EMBL/GenBank/DDBJ databases">
        <title>Genomic profiling of Staphylococcus species from a Poultry farm system in KwaZulu-Natal, South Africa.</title>
        <authorList>
            <person name="Amoako D.G."/>
            <person name="Somboro A.M."/>
            <person name="Abia A.L.K."/>
            <person name="Bester L.A."/>
            <person name="Essack S.Y."/>
        </authorList>
    </citation>
    <scope>NUCLEOTIDE SEQUENCE [LARGE SCALE GENOMIC DNA]</scope>
    <source>
        <strain evidence="1 2">SA12</strain>
    </source>
</reference>
<gene>
    <name evidence="1" type="ORF">EIH03_11510</name>
</gene>
<accession>A0AB37XS51</accession>